<dbReference type="Proteomes" id="UP000039865">
    <property type="component" value="Unassembled WGS sequence"/>
</dbReference>
<comment type="similarity">
    <text evidence="6">Belongs to the TRAFAC class myosin-kinesin ATPase superfamily. Kinesin family.</text>
</comment>
<protein>
    <submittedName>
        <fullName evidence="10">Kinesin motor domain containing protein</fullName>
    </submittedName>
</protein>
<dbReference type="InterPro" id="IPR027417">
    <property type="entry name" value="P-loop_NTPase"/>
</dbReference>
<dbReference type="GO" id="GO:0005737">
    <property type="term" value="C:cytoplasm"/>
    <property type="evidence" value="ECO:0007669"/>
    <property type="project" value="UniProtKB-SubCell"/>
</dbReference>
<dbReference type="Pfam" id="PF00225">
    <property type="entry name" value="Kinesin"/>
    <property type="match status" value="1"/>
</dbReference>
<dbReference type="GO" id="GO:0003777">
    <property type="term" value="F:microtubule motor activity"/>
    <property type="evidence" value="ECO:0007669"/>
    <property type="project" value="InterPro"/>
</dbReference>
<proteinExistence type="inferred from homology"/>
<feature type="domain" description="Kinesin motor" evidence="9">
    <location>
        <begin position="173"/>
        <end position="528"/>
    </location>
</feature>
<dbReference type="InterPro" id="IPR027640">
    <property type="entry name" value="Kinesin-like_fam"/>
</dbReference>
<evidence type="ECO:0000259" key="9">
    <source>
        <dbReference type="PROSITE" id="PS50067"/>
    </source>
</evidence>
<comment type="subcellular location">
    <subcellularLocation>
        <location evidence="1">Cytoplasm</location>
    </subcellularLocation>
</comment>
<feature type="binding site" evidence="6">
    <location>
        <begin position="277"/>
        <end position="284"/>
    </location>
    <ligand>
        <name>ATP</name>
        <dbReference type="ChEBI" id="CHEBI:30616"/>
    </ligand>
</feature>
<dbReference type="FunFam" id="3.40.850.10:FF:000083">
    <property type="entry name" value="Kinesin-like protein"/>
    <property type="match status" value="1"/>
</dbReference>
<keyword evidence="5 7" id="KW-0175">Coiled coil</keyword>
<dbReference type="InterPro" id="IPR036961">
    <property type="entry name" value="Kinesin_motor_dom_sf"/>
</dbReference>
<sequence length="1066" mass="122112">MASPSFGIQQQQQLLNQMSPSPLGTITSNSALSHISGVSQGSTNNSSSAGNPYLQQQIQMMRTQQQQQPQMQSAALNQNSLQQMNKFGQGLAQQNNMFQINQQAPQQQFQGGFNNANPNQYSDQFDRQSHSSFLQSQNNTPNNLTNSMASSSMGQSMTGFNQQSMSAMTGNQNFKVVIRIRPPLPREQNENLEFLPITQISSDNKSCSIQEYLGAEVTEHGRQRDIAENPHIITRHQFAFDYVYGPDSTQSHVYENTARPAVLSVLEGYNATILAYGQTGTGKTYTMEGFKCHQNDPQRGIIPRAMEEIFRYIQNGANMHSTFMVRASYLQIYNENISDLLKTERSSLQIREDKKRGVFVEGLSEWAVRTPHEIYSLMQRGAMVRTTAATKMNDVSSRSHAVFIMIVEQMTMNQENNDVSKQIKVGKLNLVDLAGSERVRVTGATGIRLEECKRINQSLSALGNVIAALTDMKARNHIPYRDSKLTRLLEDSLGGNCKTTMMAMVSPAFDSFSESLSTLKFATRAKKIKNEAKINEDVDQRALLRKYENELKKLREELEQRSQNVFDKESVLRLEQQKRRAEEDKIAAITALESRSREYMIEKEEKKKLEEKIKMLNSQLLIGGKKIEDTPQFKSALEEKQRLIRQEYESKLSELERERQQIEEDKAQVDRYKQLLLKQRDIMIALTARLNERDETIIQLQEELDAYERIHRETETVVEKKQDRIMQLEAVMQQKGVEIPFDEDGADKPLQMNSQFESSQNGNSNDQARKYLPFEQYHLGDEEKDDVPLQLLTADEKVDELTGLIDHKDTEIQALQTQLQSAVRPEQLKEKIEHIVQKEVEERVRNIQMAMQHQMNSGGDSGSSLGALANNSQIQQLQYMEKKLKISEEKNDALKNLLTSKDDEIERVLQQKVALTNLFENDLLQMTDKLIGNVRTVRSQDELSQMSNDLQNLQKLIAVSFQALKGSMMTKQQQQQQHQQNQSSTSNMPLQKSQNNSLQSSQRKYEKENNEKGLMQQQQQQQQQNVIHSDGNQKIPQAIDQMLHQRYLIQQQQQQQQQMINRANRE</sequence>
<feature type="coiled-coil region" evidence="7">
    <location>
        <begin position="537"/>
        <end position="568"/>
    </location>
</feature>
<evidence type="ECO:0000256" key="4">
    <source>
        <dbReference type="ARBA" id="ARBA00022840"/>
    </source>
</evidence>
<evidence type="ECO:0000256" key="3">
    <source>
        <dbReference type="ARBA" id="ARBA00022741"/>
    </source>
</evidence>
<evidence type="ECO:0000313" key="10">
    <source>
        <dbReference type="EMBL" id="CDW85935.1"/>
    </source>
</evidence>
<dbReference type="Gene3D" id="3.40.850.10">
    <property type="entry name" value="Kinesin motor domain"/>
    <property type="match status" value="1"/>
</dbReference>
<dbReference type="InParanoid" id="A0A078AU54"/>
<dbReference type="GO" id="GO:0005875">
    <property type="term" value="C:microtubule associated complex"/>
    <property type="evidence" value="ECO:0007669"/>
    <property type="project" value="TreeGrafter"/>
</dbReference>
<evidence type="ECO:0000256" key="5">
    <source>
        <dbReference type="ARBA" id="ARBA00023054"/>
    </source>
</evidence>
<name>A0A078AU54_STYLE</name>
<feature type="region of interest" description="Disordered" evidence="8">
    <location>
        <begin position="968"/>
        <end position="1028"/>
    </location>
</feature>
<gene>
    <name evidence="10" type="primary">Contig3916.g4182</name>
    <name evidence="10" type="ORF">STYLEM_15026</name>
</gene>
<dbReference type="PROSITE" id="PS00411">
    <property type="entry name" value="KINESIN_MOTOR_1"/>
    <property type="match status" value="1"/>
</dbReference>
<evidence type="ECO:0000256" key="2">
    <source>
        <dbReference type="ARBA" id="ARBA00022490"/>
    </source>
</evidence>
<dbReference type="GO" id="GO:0005524">
    <property type="term" value="F:ATP binding"/>
    <property type="evidence" value="ECO:0007669"/>
    <property type="project" value="UniProtKB-UniRule"/>
</dbReference>
<evidence type="ECO:0000256" key="8">
    <source>
        <dbReference type="SAM" id="MobiDB-lite"/>
    </source>
</evidence>
<evidence type="ECO:0000256" key="1">
    <source>
        <dbReference type="ARBA" id="ARBA00004496"/>
    </source>
</evidence>
<keyword evidence="2" id="KW-0963">Cytoplasm</keyword>
<keyword evidence="6" id="KW-0505">Motor protein</keyword>
<dbReference type="AlphaFoldDB" id="A0A078AU54"/>
<keyword evidence="4 6" id="KW-0067">ATP-binding</keyword>
<dbReference type="InterPro" id="IPR019821">
    <property type="entry name" value="Kinesin_motor_CS"/>
</dbReference>
<evidence type="ECO:0000256" key="7">
    <source>
        <dbReference type="SAM" id="Coils"/>
    </source>
</evidence>
<feature type="compositionally biased region" description="Low complexity" evidence="8">
    <location>
        <begin position="972"/>
        <end position="982"/>
    </location>
</feature>
<dbReference type="PRINTS" id="PR00380">
    <property type="entry name" value="KINESINHEAVY"/>
</dbReference>
<dbReference type="PANTHER" id="PTHR47969:SF15">
    <property type="entry name" value="CHROMOSOME-ASSOCIATED KINESIN KIF4A-RELATED"/>
    <property type="match status" value="1"/>
</dbReference>
<evidence type="ECO:0000256" key="6">
    <source>
        <dbReference type="PROSITE-ProRule" id="PRU00283"/>
    </source>
</evidence>
<evidence type="ECO:0000313" key="11">
    <source>
        <dbReference type="Proteomes" id="UP000039865"/>
    </source>
</evidence>
<dbReference type="SUPFAM" id="SSF52540">
    <property type="entry name" value="P-loop containing nucleoside triphosphate hydrolases"/>
    <property type="match status" value="1"/>
</dbReference>
<dbReference type="InterPro" id="IPR001752">
    <property type="entry name" value="Kinesin_motor_dom"/>
</dbReference>
<dbReference type="OrthoDB" id="3176171at2759"/>
<feature type="region of interest" description="Disordered" evidence="8">
    <location>
        <begin position="741"/>
        <end position="767"/>
    </location>
</feature>
<feature type="compositionally biased region" description="Low complexity" evidence="8">
    <location>
        <begin position="990"/>
        <end position="1002"/>
    </location>
</feature>
<dbReference type="EMBL" id="CCKQ01014184">
    <property type="protein sequence ID" value="CDW85935.1"/>
    <property type="molecule type" value="Genomic_DNA"/>
</dbReference>
<dbReference type="PANTHER" id="PTHR47969">
    <property type="entry name" value="CHROMOSOME-ASSOCIATED KINESIN KIF4A-RELATED"/>
    <property type="match status" value="1"/>
</dbReference>
<organism evidence="10 11">
    <name type="scientific">Stylonychia lemnae</name>
    <name type="common">Ciliate</name>
    <dbReference type="NCBI Taxonomy" id="5949"/>
    <lineage>
        <taxon>Eukaryota</taxon>
        <taxon>Sar</taxon>
        <taxon>Alveolata</taxon>
        <taxon>Ciliophora</taxon>
        <taxon>Intramacronucleata</taxon>
        <taxon>Spirotrichea</taxon>
        <taxon>Stichotrichia</taxon>
        <taxon>Sporadotrichida</taxon>
        <taxon>Oxytrichidae</taxon>
        <taxon>Stylonychinae</taxon>
        <taxon>Stylonychia</taxon>
    </lineage>
</organism>
<dbReference type="GO" id="GO:0008017">
    <property type="term" value="F:microtubule binding"/>
    <property type="evidence" value="ECO:0007669"/>
    <property type="project" value="InterPro"/>
</dbReference>
<feature type="compositionally biased region" description="Polar residues" evidence="8">
    <location>
        <begin position="130"/>
        <end position="155"/>
    </location>
</feature>
<feature type="compositionally biased region" description="Polar residues" evidence="8">
    <location>
        <begin position="751"/>
        <end position="766"/>
    </location>
</feature>
<keyword evidence="11" id="KW-1185">Reference proteome</keyword>
<feature type="coiled-coil region" evidence="7">
    <location>
        <begin position="877"/>
        <end position="911"/>
    </location>
</feature>
<feature type="region of interest" description="Disordered" evidence="8">
    <location>
        <begin position="125"/>
        <end position="155"/>
    </location>
</feature>
<dbReference type="GO" id="GO:0007018">
    <property type="term" value="P:microtubule-based movement"/>
    <property type="evidence" value="ECO:0007669"/>
    <property type="project" value="InterPro"/>
</dbReference>
<dbReference type="SMART" id="SM00129">
    <property type="entry name" value="KISc"/>
    <property type="match status" value="1"/>
</dbReference>
<dbReference type="PROSITE" id="PS50067">
    <property type="entry name" value="KINESIN_MOTOR_2"/>
    <property type="match status" value="1"/>
</dbReference>
<dbReference type="GO" id="GO:0007052">
    <property type="term" value="P:mitotic spindle organization"/>
    <property type="evidence" value="ECO:0007669"/>
    <property type="project" value="TreeGrafter"/>
</dbReference>
<dbReference type="GO" id="GO:0051231">
    <property type="term" value="P:spindle elongation"/>
    <property type="evidence" value="ECO:0007669"/>
    <property type="project" value="TreeGrafter"/>
</dbReference>
<keyword evidence="3 6" id="KW-0547">Nucleotide-binding</keyword>
<reference evidence="10 11" key="1">
    <citation type="submission" date="2014-06" db="EMBL/GenBank/DDBJ databases">
        <authorList>
            <person name="Swart Estienne"/>
        </authorList>
    </citation>
    <scope>NUCLEOTIDE SEQUENCE [LARGE SCALE GENOMIC DNA]</scope>
    <source>
        <strain evidence="10 11">130c</strain>
    </source>
</reference>
<dbReference type="CDD" id="cd00106">
    <property type="entry name" value="KISc"/>
    <property type="match status" value="1"/>
</dbReference>
<feature type="coiled-coil region" evidence="7">
    <location>
        <begin position="592"/>
        <end position="717"/>
    </location>
</feature>
<accession>A0A078AU54</accession>